<dbReference type="AlphaFoldDB" id="A0A7C5Q152"/>
<sequence>MDYRELLREALEETQKLVGVNNTRLILERIVYDLSLTNPSIGRVQIPEDPAELDLSAFEDEEVRNFYYLLAEIGGAVIGEFFKERLLERAEERGEKDKDGRSRI</sequence>
<dbReference type="Proteomes" id="UP000885792">
    <property type="component" value="Unassembled WGS sequence"/>
</dbReference>
<protein>
    <submittedName>
        <fullName evidence="1">Uncharacterized protein</fullName>
    </submittedName>
</protein>
<comment type="caution">
    <text evidence="1">The sequence shown here is derived from an EMBL/GenBank/DDBJ whole genome shotgun (WGS) entry which is preliminary data.</text>
</comment>
<proteinExistence type="predicted"/>
<organism evidence="1">
    <name type="scientific">Aquifex aeolicus</name>
    <dbReference type="NCBI Taxonomy" id="63363"/>
    <lineage>
        <taxon>Bacteria</taxon>
        <taxon>Pseudomonadati</taxon>
        <taxon>Aquificota</taxon>
        <taxon>Aquificia</taxon>
        <taxon>Aquificales</taxon>
        <taxon>Aquificaceae</taxon>
        <taxon>Aquifex</taxon>
    </lineage>
</organism>
<reference evidence="1" key="1">
    <citation type="journal article" date="2020" name="mSystems">
        <title>Genome- and Community-Level Interaction Insights into Carbon Utilization and Element Cycling Functions of Hydrothermarchaeota in Hydrothermal Sediment.</title>
        <authorList>
            <person name="Zhou Z."/>
            <person name="Liu Y."/>
            <person name="Xu W."/>
            <person name="Pan J."/>
            <person name="Luo Z.H."/>
            <person name="Li M."/>
        </authorList>
    </citation>
    <scope>NUCLEOTIDE SEQUENCE [LARGE SCALE GENOMIC DNA]</scope>
    <source>
        <strain evidence="1">HyVt-501</strain>
    </source>
</reference>
<gene>
    <name evidence="1" type="ORF">ENJ61_00545</name>
</gene>
<name>A0A7C5Q152_AQUAO</name>
<dbReference type="EMBL" id="DRNB01000013">
    <property type="protein sequence ID" value="HHJ63374.1"/>
    <property type="molecule type" value="Genomic_DNA"/>
</dbReference>
<accession>A0A7C5Q152</accession>
<evidence type="ECO:0000313" key="1">
    <source>
        <dbReference type="EMBL" id="HHJ63374.1"/>
    </source>
</evidence>